<evidence type="ECO:0000313" key="4">
    <source>
        <dbReference type="EMBL" id="SVA45545.1"/>
    </source>
</evidence>
<proteinExistence type="predicted"/>
<organism evidence="4">
    <name type="scientific">marine metagenome</name>
    <dbReference type="NCBI Taxonomy" id="408172"/>
    <lineage>
        <taxon>unclassified sequences</taxon>
        <taxon>metagenomes</taxon>
        <taxon>ecological metagenomes</taxon>
    </lineage>
</organism>
<feature type="transmembrane region" description="Helical" evidence="3">
    <location>
        <begin position="6"/>
        <end position="21"/>
    </location>
</feature>
<gene>
    <name evidence="4" type="ORF">METZ01_LOCUS98399</name>
</gene>
<evidence type="ECO:0000256" key="3">
    <source>
        <dbReference type="SAM" id="Phobius"/>
    </source>
</evidence>
<evidence type="ECO:0000256" key="1">
    <source>
        <dbReference type="ARBA" id="ARBA00023054"/>
    </source>
</evidence>
<dbReference type="PANTHER" id="PTHR30563:SF0">
    <property type="entry name" value="DNA RECOMBINATION PROTEIN RMUC"/>
    <property type="match status" value="1"/>
</dbReference>
<evidence type="ECO:0008006" key="5">
    <source>
        <dbReference type="Google" id="ProtNLM"/>
    </source>
</evidence>
<dbReference type="AlphaFoldDB" id="A0A381VZ42"/>
<keyword evidence="2" id="KW-0233">DNA recombination</keyword>
<sequence>VVEVLIGLVVTAVILIWILLRKNNSKIEDQSILLIQEQLSKVVETLDKKLGESNESMRSQIGESNKLIKDITQQLTKVNETNKQVIDVTNQLKTIQNILMNPKQRGVFGEFFLETVLKNVLPPEHYSLQYKFNNGDIADAVIFFGKADGQTILPIDSKFPMENYNRLVEEKLKTEQEKLERAFIQDVKGRILETSKYIRPNENTLDFVFMFIPSEAIFYDLLSNSVGSVKASSRDLVEYAFEKKVIIVSPTSFMAYLQTVIQGFRALKIEASAKEIIVRVEELGKHLGNYDQYMGKLGNSLSTTVNHYNTAHKELNKLDKDVLQITDKPIGIEPISLEKPSRTD</sequence>
<keyword evidence="3" id="KW-0472">Membrane</keyword>
<dbReference type="Pfam" id="PF02646">
    <property type="entry name" value="RmuC"/>
    <property type="match status" value="1"/>
</dbReference>
<keyword evidence="3" id="KW-1133">Transmembrane helix</keyword>
<evidence type="ECO:0000256" key="2">
    <source>
        <dbReference type="ARBA" id="ARBA00023172"/>
    </source>
</evidence>
<protein>
    <recommendedName>
        <fullName evidence="5">DNA recombination protein RmuC</fullName>
    </recommendedName>
</protein>
<dbReference type="PANTHER" id="PTHR30563">
    <property type="entry name" value="DNA RECOMBINATION PROTEIN RMUC"/>
    <property type="match status" value="1"/>
</dbReference>
<dbReference type="EMBL" id="UINC01010219">
    <property type="protein sequence ID" value="SVA45545.1"/>
    <property type="molecule type" value="Genomic_DNA"/>
</dbReference>
<keyword evidence="3" id="KW-0812">Transmembrane</keyword>
<name>A0A381VZ42_9ZZZZ</name>
<dbReference type="GO" id="GO:0006310">
    <property type="term" value="P:DNA recombination"/>
    <property type="evidence" value="ECO:0007669"/>
    <property type="project" value="UniProtKB-KW"/>
</dbReference>
<accession>A0A381VZ42</accession>
<keyword evidence="1" id="KW-0175">Coiled coil</keyword>
<feature type="non-terminal residue" evidence="4">
    <location>
        <position position="1"/>
    </location>
</feature>
<reference evidence="4" key="1">
    <citation type="submission" date="2018-05" db="EMBL/GenBank/DDBJ databases">
        <authorList>
            <person name="Lanie J.A."/>
            <person name="Ng W.-L."/>
            <person name="Kazmierczak K.M."/>
            <person name="Andrzejewski T.M."/>
            <person name="Davidsen T.M."/>
            <person name="Wayne K.J."/>
            <person name="Tettelin H."/>
            <person name="Glass J.I."/>
            <person name="Rusch D."/>
            <person name="Podicherti R."/>
            <person name="Tsui H.-C.T."/>
            <person name="Winkler M.E."/>
        </authorList>
    </citation>
    <scope>NUCLEOTIDE SEQUENCE</scope>
</reference>
<dbReference type="InterPro" id="IPR003798">
    <property type="entry name" value="DNA_recombination_RmuC"/>
</dbReference>